<dbReference type="InterPro" id="IPR007712">
    <property type="entry name" value="RelE/ParE_toxin"/>
</dbReference>
<evidence type="ECO:0000256" key="2">
    <source>
        <dbReference type="ARBA" id="ARBA00022649"/>
    </source>
</evidence>
<dbReference type="RefSeq" id="WP_038351086.1">
    <property type="nucleotide sequence ID" value="NZ_CP019962.1"/>
</dbReference>
<dbReference type="Proteomes" id="UP000192391">
    <property type="component" value="Chromosome"/>
</dbReference>
<protein>
    <recommendedName>
        <fullName evidence="5">Type II toxin-antitoxin system RelE/ParE family toxin</fullName>
    </recommendedName>
</protein>
<comment type="similarity">
    <text evidence="1">Belongs to the RelE toxin family.</text>
</comment>
<evidence type="ECO:0008006" key="5">
    <source>
        <dbReference type="Google" id="ProtNLM"/>
    </source>
</evidence>
<dbReference type="PANTHER" id="PTHR33755">
    <property type="entry name" value="TOXIN PARE1-RELATED"/>
    <property type="match status" value="1"/>
</dbReference>
<reference evidence="4" key="1">
    <citation type="journal article" date="2017" name="Sci. Rep.">
        <title>Determination of the Genome and Primary Transcriptome of Syngas Fermenting Eubacterium limosum ATCC 8486.</title>
        <authorList>
            <person name="Song Y."/>
            <person name="Shin J."/>
            <person name="Jeong Y."/>
            <person name="Jin S."/>
            <person name="Lee J.K."/>
            <person name="Kim D.R."/>
            <person name="Kim S.C."/>
            <person name="Cho S."/>
            <person name="Cho B.K."/>
        </authorList>
    </citation>
    <scope>NUCLEOTIDE SEQUENCE [LARGE SCALE GENOMIC DNA]</scope>
    <source>
        <strain evidence="4">ATCC 8486</strain>
    </source>
</reference>
<dbReference type="AlphaFoldDB" id="A0AAC9QR75"/>
<accession>A0AAC9QR75</accession>
<dbReference type="KEGG" id="elim:B2M23_02010"/>
<dbReference type="NCBIfam" id="TIGR02385">
    <property type="entry name" value="RelE_StbE"/>
    <property type="match status" value="1"/>
</dbReference>
<dbReference type="Pfam" id="PF05016">
    <property type="entry name" value="ParE_toxin"/>
    <property type="match status" value="1"/>
</dbReference>
<evidence type="ECO:0000256" key="1">
    <source>
        <dbReference type="ARBA" id="ARBA00006226"/>
    </source>
</evidence>
<organism evidence="3 4">
    <name type="scientific">Eubacterium limosum</name>
    <dbReference type="NCBI Taxonomy" id="1736"/>
    <lineage>
        <taxon>Bacteria</taxon>
        <taxon>Bacillati</taxon>
        <taxon>Bacillota</taxon>
        <taxon>Clostridia</taxon>
        <taxon>Eubacteriales</taxon>
        <taxon>Eubacteriaceae</taxon>
        <taxon>Eubacterium</taxon>
    </lineage>
</organism>
<evidence type="ECO:0000313" key="3">
    <source>
        <dbReference type="EMBL" id="ARD64399.1"/>
    </source>
</evidence>
<dbReference type="InterPro" id="IPR035093">
    <property type="entry name" value="RelE/ParE_toxin_dom_sf"/>
</dbReference>
<evidence type="ECO:0000313" key="4">
    <source>
        <dbReference type="Proteomes" id="UP000192391"/>
    </source>
</evidence>
<dbReference type="InterPro" id="IPR051803">
    <property type="entry name" value="TA_system_RelE-like_toxin"/>
</dbReference>
<name>A0AAC9QR75_EUBLI</name>
<dbReference type="EMBL" id="CP019962">
    <property type="protein sequence ID" value="ARD64399.1"/>
    <property type="molecule type" value="Genomic_DNA"/>
</dbReference>
<sequence>MASEYTLSITAHAIEDLNKIYEYLANSQQDPVAAKRTMQKIEEAFLNLSTLPERFKKLEDPFLKLKGYRKRVVHPYVLVYQIDNTTDTVYLARVFHKSMNYFKYL</sequence>
<keyword evidence="2" id="KW-1277">Toxin-antitoxin system</keyword>
<gene>
    <name evidence="3" type="ORF">B2M23_02010</name>
</gene>
<dbReference type="SUPFAM" id="SSF143011">
    <property type="entry name" value="RelE-like"/>
    <property type="match status" value="1"/>
</dbReference>
<proteinExistence type="inferred from homology"/>
<dbReference type="Gene3D" id="3.30.2310.20">
    <property type="entry name" value="RelE-like"/>
    <property type="match status" value="1"/>
</dbReference>